<name>A0A8H7SKB6_9FUNG</name>
<dbReference type="AlphaFoldDB" id="A0A8H7SKB6"/>
<dbReference type="PROSITE" id="PS00387">
    <property type="entry name" value="PPASE"/>
    <property type="match status" value="1"/>
</dbReference>
<keyword evidence="7" id="KW-0378">Hydrolase</keyword>
<dbReference type="EMBL" id="JAEPRE010000238">
    <property type="protein sequence ID" value="KAG2229861.1"/>
    <property type="molecule type" value="Genomic_DNA"/>
</dbReference>
<evidence type="ECO:0000256" key="2">
    <source>
        <dbReference type="ARBA" id="ARBA00004496"/>
    </source>
</evidence>
<keyword evidence="8" id="KW-0460">Magnesium</keyword>
<dbReference type="EC" id="3.6.1.1" evidence="4"/>
<evidence type="ECO:0000256" key="6">
    <source>
        <dbReference type="ARBA" id="ARBA00022723"/>
    </source>
</evidence>
<evidence type="ECO:0000256" key="11">
    <source>
        <dbReference type="ARBA" id="ARBA00047820"/>
    </source>
</evidence>
<evidence type="ECO:0000256" key="1">
    <source>
        <dbReference type="ARBA" id="ARBA00001946"/>
    </source>
</evidence>
<dbReference type="InterPro" id="IPR008162">
    <property type="entry name" value="Pyrophosphatase"/>
</dbReference>
<dbReference type="Pfam" id="PF00719">
    <property type="entry name" value="Pyrophosphatase"/>
    <property type="match status" value="1"/>
</dbReference>
<accession>A0A8H7SKB6</accession>
<dbReference type="GO" id="GO:0006796">
    <property type="term" value="P:phosphate-containing compound metabolic process"/>
    <property type="evidence" value="ECO:0007669"/>
    <property type="project" value="InterPro"/>
</dbReference>
<evidence type="ECO:0000256" key="4">
    <source>
        <dbReference type="ARBA" id="ARBA00012146"/>
    </source>
</evidence>
<dbReference type="GO" id="GO:0005737">
    <property type="term" value="C:cytoplasm"/>
    <property type="evidence" value="ECO:0007669"/>
    <property type="project" value="UniProtKB-SubCell"/>
</dbReference>
<organism evidence="12 13">
    <name type="scientific">Thamnidium elegans</name>
    <dbReference type="NCBI Taxonomy" id="101142"/>
    <lineage>
        <taxon>Eukaryota</taxon>
        <taxon>Fungi</taxon>
        <taxon>Fungi incertae sedis</taxon>
        <taxon>Mucoromycota</taxon>
        <taxon>Mucoromycotina</taxon>
        <taxon>Mucoromycetes</taxon>
        <taxon>Mucorales</taxon>
        <taxon>Mucorineae</taxon>
        <taxon>Mucoraceae</taxon>
        <taxon>Thamnidium</taxon>
    </lineage>
</organism>
<evidence type="ECO:0000256" key="8">
    <source>
        <dbReference type="ARBA" id="ARBA00022842"/>
    </source>
</evidence>
<proteinExistence type="inferred from homology"/>
<evidence type="ECO:0000313" key="12">
    <source>
        <dbReference type="EMBL" id="KAG2229861.1"/>
    </source>
</evidence>
<evidence type="ECO:0000256" key="5">
    <source>
        <dbReference type="ARBA" id="ARBA00022490"/>
    </source>
</evidence>
<evidence type="ECO:0000256" key="10">
    <source>
        <dbReference type="ARBA" id="ARBA00040300"/>
    </source>
</evidence>
<keyword evidence="13" id="KW-1185">Reference proteome</keyword>
<protein>
    <recommendedName>
        <fullName evidence="10">Inorganic pyrophosphatase</fullName>
        <ecNumber evidence="4">3.6.1.1</ecNumber>
    </recommendedName>
    <alternativeName>
        <fullName evidence="9">Pyrophosphate phospho-hydrolase</fullName>
    </alternativeName>
</protein>
<sequence length="321" mass="36361">MNSILKNQRLLRTCFIRYSSTYKSISVGQPFTETHRVFLERDGKVISPFHDIPLYANEQKNVVNMVVEIPRWTNAKVEIATKEKFNPLKQDVKKGKPRFVRNCFPYKGYIWNYGALPQTWEDPSIVHPETKAGGDNDPIDVIEIGQDIAKRGEVKQVKVLGVLAMLDEGETDWKVLAIDTKDPMASKVNDVNDVEQFYPGLVDATRNWFKIYKVPDGKPENSFAFDGECKNSAYASLVIAETHEAWERLVQGKVPSKLDIHNTSVLDSANRIESESIVGETSSSSVKEEEAAGYDSKWLNYNLVTVNKCDDKSRYTKNNTA</sequence>
<evidence type="ECO:0000256" key="9">
    <source>
        <dbReference type="ARBA" id="ARBA00032535"/>
    </source>
</evidence>
<gene>
    <name evidence="12" type="ORF">INT48_005137</name>
</gene>
<comment type="catalytic activity">
    <reaction evidence="11">
        <text>diphosphate + H2O = 2 phosphate + H(+)</text>
        <dbReference type="Rhea" id="RHEA:24576"/>
        <dbReference type="ChEBI" id="CHEBI:15377"/>
        <dbReference type="ChEBI" id="CHEBI:15378"/>
        <dbReference type="ChEBI" id="CHEBI:33019"/>
        <dbReference type="ChEBI" id="CHEBI:43474"/>
        <dbReference type="EC" id="3.6.1.1"/>
    </reaction>
</comment>
<comment type="caution">
    <text evidence="12">The sequence shown here is derived from an EMBL/GenBank/DDBJ whole genome shotgun (WGS) entry which is preliminary data.</text>
</comment>
<dbReference type="CDD" id="cd00412">
    <property type="entry name" value="pyrophosphatase"/>
    <property type="match status" value="1"/>
</dbReference>
<comment type="cofactor">
    <cofactor evidence="1">
        <name>Mg(2+)</name>
        <dbReference type="ChEBI" id="CHEBI:18420"/>
    </cofactor>
</comment>
<reference evidence="12" key="1">
    <citation type="submission" date="2021-01" db="EMBL/GenBank/DDBJ databases">
        <title>Metabolic potential, ecology and presence of endohyphal bacteria is reflected in genomic diversity of Mucoromycotina.</title>
        <authorList>
            <person name="Muszewska A."/>
            <person name="Okrasinska A."/>
            <person name="Steczkiewicz K."/>
            <person name="Drgas O."/>
            <person name="Orlowska M."/>
            <person name="Perlinska-Lenart U."/>
            <person name="Aleksandrzak-Piekarczyk T."/>
            <person name="Szatraj K."/>
            <person name="Zielenkiewicz U."/>
            <person name="Pilsyk S."/>
            <person name="Malc E."/>
            <person name="Mieczkowski P."/>
            <person name="Kruszewska J.S."/>
            <person name="Biernat P."/>
            <person name="Pawlowska J."/>
        </authorList>
    </citation>
    <scope>NUCLEOTIDE SEQUENCE</scope>
    <source>
        <strain evidence="12">WA0000018081</strain>
    </source>
</reference>
<keyword evidence="5" id="KW-0963">Cytoplasm</keyword>
<evidence type="ECO:0000313" key="13">
    <source>
        <dbReference type="Proteomes" id="UP000613177"/>
    </source>
</evidence>
<dbReference type="FunFam" id="3.90.80.10:FF:000004">
    <property type="entry name" value="Inorganic pyrophosphatase"/>
    <property type="match status" value="1"/>
</dbReference>
<dbReference type="Gene3D" id="3.90.80.10">
    <property type="entry name" value="Inorganic pyrophosphatase"/>
    <property type="match status" value="1"/>
</dbReference>
<keyword evidence="6" id="KW-0479">Metal-binding</keyword>
<dbReference type="InterPro" id="IPR036649">
    <property type="entry name" value="Pyrophosphatase_sf"/>
</dbReference>
<dbReference type="PANTHER" id="PTHR10286">
    <property type="entry name" value="INORGANIC PYROPHOSPHATASE"/>
    <property type="match status" value="1"/>
</dbReference>
<dbReference type="Proteomes" id="UP000613177">
    <property type="component" value="Unassembled WGS sequence"/>
</dbReference>
<evidence type="ECO:0000256" key="3">
    <source>
        <dbReference type="ARBA" id="ARBA00006220"/>
    </source>
</evidence>
<dbReference type="GO" id="GO:0000287">
    <property type="term" value="F:magnesium ion binding"/>
    <property type="evidence" value="ECO:0007669"/>
    <property type="project" value="InterPro"/>
</dbReference>
<dbReference type="GO" id="GO:0004427">
    <property type="term" value="F:inorganic diphosphate phosphatase activity"/>
    <property type="evidence" value="ECO:0007669"/>
    <property type="project" value="UniProtKB-EC"/>
</dbReference>
<evidence type="ECO:0000256" key="7">
    <source>
        <dbReference type="ARBA" id="ARBA00022801"/>
    </source>
</evidence>
<dbReference type="SUPFAM" id="SSF50324">
    <property type="entry name" value="Inorganic pyrophosphatase"/>
    <property type="match status" value="1"/>
</dbReference>
<comment type="similarity">
    <text evidence="3">Belongs to the PPase family.</text>
</comment>
<comment type="subcellular location">
    <subcellularLocation>
        <location evidence="2">Cytoplasm</location>
    </subcellularLocation>
</comment>